<organism evidence="1 2">
    <name type="scientific">Aspergillus avenaceus</name>
    <dbReference type="NCBI Taxonomy" id="36643"/>
    <lineage>
        <taxon>Eukaryota</taxon>
        <taxon>Fungi</taxon>
        <taxon>Dikarya</taxon>
        <taxon>Ascomycota</taxon>
        <taxon>Pezizomycotina</taxon>
        <taxon>Eurotiomycetes</taxon>
        <taxon>Eurotiomycetidae</taxon>
        <taxon>Eurotiales</taxon>
        <taxon>Aspergillaceae</taxon>
        <taxon>Aspergillus</taxon>
        <taxon>Aspergillus subgen. Circumdati</taxon>
    </lineage>
</organism>
<dbReference type="InterPro" id="IPR052184">
    <property type="entry name" value="SDR_enzymes"/>
</dbReference>
<evidence type="ECO:0000313" key="2">
    <source>
        <dbReference type="Proteomes" id="UP000325780"/>
    </source>
</evidence>
<dbReference type="PRINTS" id="PR00081">
    <property type="entry name" value="GDHRDH"/>
</dbReference>
<dbReference type="EMBL" id="ML742065">
    <property type="protein sequence ID" value="KAE8151746.1"/>
    <property type="molecule type" value="Genomic_DNA"/>
</dbReference>
<dbReference type="Pfam" id="PF00106">
    <property type="entry name" value="adh_short"/>
    <property type="match status" value="1"/>
</dbReference>
<protein>
    <recommendedName>
        <fullName evidence="3">Short chain dehydrogenase</fullName>
    </recommendedName>
</protein>
<gene>
    <name evidence="1" type="ORF">BDV25DRAFT_152244</name>
</gene>
<dbReference type="OrthoDB" id="7289984at2759"/>
<reference evidence="1 2" key="1">
    <citation type="submission" date="2019-04" db="EMBL/GenBank/DDBJ databases">
        <title>Friends and foes A comparative genomics study of 23 Aspergillus species from section Flavi.</title>
        <authorList>
            <consortium name="DOE Joint Genome Institute"/>
            <person name="Kjaerbolling I."/>
            <person name="Vesth T."/>
            <person name="Frisvad J.C."/>
            <person name="Nybo J.L."/>
            <person name="Theobald S."/>
            <person name="Kildgaard S."/>
            <person name="Isbrandt T."/>
            <person name="Kuo A."/>
            <person name="Sato A."/>
            <person name="Lyhne E.K."/>
            <person name="Kogle M.E."/>
            <person name="Wiebenga A."/>
            <person name="Kun R.S."/>
            <person name="Lubbers R.J."/>
            <person name="Makela M.R."/>
            <person name="Barry K."/>
            <person name="Chovatia M."/>
            <person name="Clum A."/>
            <person name="Daum C."/>
            <person name="Haridas S."/>
            <person name="He G."/>
            <person name="LaButti K."/>
            <person name="Lipzen A."/>
            <person name="Mondo S."/>
            <person name="Riley R."/>
            <person name="Salamov A."/>
            <person name="Simmons B.A."/>
            <person name="Magnuson J.K."/>
            <person name="Henrissat B."/>
            <person name="Mortensen U.H."/>
            <person name="Larsen T.O."/>
            <person name="Devries R.P."/>
            <person name="Grigoriev I.V."/>
            <person name="Machida M."/>
            <person name="Baker S.E."/>
            <person name="Andersen M.R."/>
        </authorList>
    </citation>
    <scope>NUCLEOTIDE SEQUENCE [LARGE SCALE GENOMIC DNA]</scope>
    <source>
        <strain evidence="1 2">IBT 18842</strain>
    </source>
</reference>
<name>A0A5N6TZD6_ASPAV</name>
<dbReference type="SUPFAM" id="SSF51735">
    <property type="entry name" value="NAD(P)-binding Rossmann-fold domains"/>
    <property type="match status" value="1"/>
</dbReference>
<dbReference type="InterPro" id="IPR036291">
    <property type="entry name" value="NAD(P)-bd_dom_sf"/>
</dbReference>
<dbReference type="CDD" id="cd05325">
    <property type="entry name" value="carb_red_sniffer_like_SDR_c"/>
    <property type="match status" value="1"/>
</dbReference>
<keyword evidence="2" id="KW-1185">Reference proteome</keyword>
<dbReference type="AlphaFoldDB" id="A0A5N6TZD6"/>
<dbReference type="Gene3D" id="3.40.50.720">
    <property type="entry name" value="NAD(P)-binding Rossmann-like Domain"/>
    <property type="match status" value="1"/>
</dbReference>
<sequence length="300" mass="32626">MNQLKYNSLICTYLLYTVHPILSYSSFTMSVYVITGVSKGIGFEFLSQISEDPKNLVIGLVREKAATEKKIAAELGDRTNIHIFHGDLTNYTSLKQAAADTTEIVGERGIDYLVANGALVPSLDAYGPIGALSDKVEELEAVSSQLLQTNVVGNIHLFHLFLPLVLKSKVKKVITISTGVADLDLTNDCEVDVGALYAASKAAMNVIVAKFNAQYKKDGVLFMSISPGLVEVGRYADCTPEEIQGLTGFMGKLITYAPHFKGPMTPEESVRHVRSTWEKASIEDGFGGAFVSHLGNKQWV</sequence>
<dbReference type="GO" id="GO:0016616">
    <property type="term" value="F:oxidoreductase activity, acting on the CH-OH group of donors, NAD or NADP as acceptor"/>
    <property type="evidence" value="ECO:0007669"/>
    <property type="project" value="TreeGrafter"/>
</dbReference>
<dbReference type="PANTHER" id="PTHR45458">
    <property type="entry name" value="SHORT-CHAIN DEHYDROGENASE/REDUCTASE SDR"/>
    <property type="match status" value="1"/>
</dbReference>
<dbReference type="Proteomes" id="UP000325780">
    <property type="component" value="Unassembled WGS sequence"/>
</dbReference>
<dbReference type="PANTHER" id="PTHR45458:SF3">
    <property type="entry name" value="CHAIN DEHYDROGENASE (ATSC), PUTATIVE-RELATED"/>
    <property type="match status" value="1"/>
</dbReference>
<proteinExistence type="predicted"/>
<evidence type="ECO:0008006" key="3">
    <source>
        <dbReference type="Google" id="ProtNLM"/>
    </source>
</evidence>
<accession>A0A5N6TZD6</accession>
<dbReference type="InterPro" id="IPR002347">
    <property type="entry name" value="SDR_fam"/>
</dbReference>
<evidence type="ECO:0000313" key="1">
    <source>
        <dbReference type="EMBL" id="KAE8151746.1"/>
    </source>
</evidence>